<protein>
    <submittedName>
        <fullName evidence="2">Uncharacterized protein</fullName>
    </submittedName>
</protein>
<feature type="transmembrane region" description="Helical" evidence="1">
    <location>
        <begin position="84"/>
        <end position="106"/>
    </location>
</feature>
<feature type="transmembrane region" description="Helical" evidence="1">
    <location>
        <begin position="6"/>
        <end position="27"/>
    </location>
</feature>
<proteinExistence type="predicted"/>
<keyword evidence="1" id="KW-0812">Transmembrane</keyword>
<keyword evidence="1" id="KW-1133">Transmembrane helix</keyword>
<sequence length="109" mass="12376">MNPATSYFLIVLALQAAFTAGLILLVGRRFPARLRLYRWIAPAPVPILFFLLVVYAFVGTYVQFLHDTGMPFKASMLLPIGRFAIAYAVLWLIGLLFAGMLIRLVFRRR</sequence>
<name>A0ABY7NPM0_9SPHN</name>
<keyword evidence="3" id="KW-1185">Reference proteome</keyword>
<gene>
    <name evidence="2" type="ORF">PBT88_14700</name>
</gene>
<evidence type="ECO:0000256" key="1">
    <source>
        <dbReference type="SAM" id="Phobius"/>
    </source>
</evidence>
<feature type="transmembrane region" description="Helical" evidence="1">
    <location>
        <begin position="39"/>
        <end position="64"/>
    </location>
</feature>
<dbReference type="Proteomes" id="UP001210865">
    <property type="component" value="Chromosome"/>
</dbReference>
<organism evidence="2 3">
    <name type="scientific">Sphingomonas abietis</name>
    <dbReference type="NCBI Taxonomy" id="3012344"/>
    <lineage>
        <taxon>Bacteria</taxon>
        <taxon>Pseudomonadati</taxon>
        <taxon>Pseudomonadota</taxon>
        <taxon>Alphaproteobacteria</taxon>
        <taxon>Sphingomonadales</taxon>
        <taxon>Sphingomonadaceae</taxon>
        <taxon>Sphingomonas</taxon>
    </lineage>
</organism>
<accession>A0ABY7NPM0</accession>
<keyword evidence="1" id="KW-0472">Membrane</keyword>
<evidence type="ECO:0000313" key="2">
    <source>
        <dbReference type="EMBL" id="WBO21426.1"/>
    </source>
</evidence>
<dbReference type="RefSeq" id="WP_270076075.1">
    <property type="nucleotide sequence ID" value="NZ_CP115174.1"/>
</dbReference>
<dbReference type="EMBL" id="CP115174">
    <property type="protein sequence ID" value="WBO21426.1"/>
    <property type="molecule type" value="Genomic_DNA"/>
</dbReference>
<reference evidence="2 3" key="1">
    <citation type="submission" date="2022-12" db="EMBL/GenBank/DDBJ databases">
        <title>Sphingomonas abieness sp. nov., an endophytic bacterium isolated from Abies koreana.</title>
        <authorList>
            <person name="Jiang L."/>
            <person name="Lee J."/>
        </authorList>
    </citation>
    <scope>NUCLEOTIDE SEQUENCE [LARGE SCALE GENOMIC DNA]</scope>
    <source>
        <strain evidence="3">PAMB 00755</strain>
    </source>
</reference>
<evidence type="ECO:0000313" key="3">
    <source>
        <dbReference type="Proteomes" id="UP001210865"/>
    </source>
</evidence>